<evidence type="ECO:0000256" key="3">
    <source>
        <dbReference type="RuleBase" id="RU003694"/>
    </source>
</evidence>
<dbReference type="GO" id="GO:0016746">
    <property type="term" value="F:acyltransferase activity"/>
    <property type="evidence" value="ECO:0007669"/>
    <property type="project" value="UniProtKB-KW"/>
</dbReference>
<gene>
    <name evidence="5" type="ORF">U0035_13885</name>
</gene>
<dbReference type="InterPro" id="IPR014031">
    <property type="entry name" value="Ketoacyl_synth_C"/>
</dbReference>
<keyword evidence="5" id="KW-0012">Acyltransferase</keyword>
<protein>
    <submittedName>
        <fullName evidence="5">Beta-ketoacyl-[acyl-carrier-protein] synthase family protein</fullName>
        <ecNumber evidence="5">2.3.1.-</ecNumber>
    </submittedName>
</protein>
<dbReference type="PANTHER" id="PTHR11712">
    <property type="entry name" value="POLYKETIDE SYNTHASE-RELATED"/>
    <property type="match status" value="1"/>
</dbReference>
<dbReference type="InterPro" id="IPR016039">
    <property type="entry name" value="Thiolase-like"/>
</dbReference>
<sequence>MSRIVVTGIGIITAIGTTADENRDSLVHAKTGIGKARFFNSRYTAHLPFGEINQATEQLAERLGIENNTATRTDLLALHAAKQAITDANLSKEDLSGSDTALIGGSTVGGMCLTDEMYADANATGISNSPYLTSYSNSANTSFLQLYFNIGGLINTFNTACSSSANAIMYGARLLKNGVAKRVIAGGVDSLSKYTVNGFNALMILSGEPCKPFDRERKGLNLGEGAAFLILEREEDASGKKIYAEVKGYGNSNDAFHPSSTSAEGEGPYLSMKRALDIAGLSPAAIDFINAHGTATENNDETESAAMLRLFDQAPAFASTKSYTGHTLGAAGAVEAVYSILSLQHQEVYSSLHFKDAIDSTGLKPVTQYEKRDLNHVMSNSFGFGGNCTSLIFSKM</sequence>
<reference evidence="5 6" key="1">
    <citation type="submission" date="2023-12" db="EMBL/GenBank/DDBJ databases">
        <title>Genome sequencing and assembly of bacterial species from a model synthetic community.</title>
        <authorList>
            <person name="Hogle S.L."/>
        </authorList>
    </citation>
    <scope>NUCLEOTIDE SEQUENCE [LARGE SCALE GENOMIC DNA]</scope>
    <source>
        <strain evidence="5 6">HAMBI_3031</strain>
    </source>
</reference>
<dbReference type="PANTHER" id="PTHR11712:SF320">
    <property type="entry name" value="BETA-KETOACYL SYNTHASE"/>
    <property type="match status" value="1"/>
</dbReference>
<evidence type="ECO:0000259" key="4">
    <source>
        <dbReference type="PROSITE" id="PS52004"/>
    </source>
</evidence>
<dbReference type="Gene3D" id="3.40.47.10">
    <property type="match status" value="1"/>
</dbReference>
<evidence type="ECO:0000313" key="6">
    <source>
        <dbReference type="Proteomes" id="UP001325680"/>
    </source>
</evidence>
<dbReference type="EC" id="2.3.1.-" evidence="5"/>
<keyword evidence="6" id="KW-1185">Reference proteome</keyword>
<dbReference type="SUPFAM" id="SSF53901">
    <property type="entry name" value="Thiolase-like"/>
    <property type="match status" value="1"/>
</dbReference>
<organism evidence="5 6">
    <name type="scientific">Niabella yanshanensis</name>
    <dbReference type="NCBI Taxonomy" id="577386"/>
    <lineage>
        <taxon>Bacteria</taxon>
        <taxon>Pseudomonadati</taxon>
        <taxon>Bacteroidota</taxon>
        <taxon>Chitinophagia</taxon>
        <taxon>Chitinophagales</taxon>
        <taxon>Chitinophagaceae</taxon>
        <taxon>Niabella</taxon>
    </lineage>
</organism>
<proteinExistence type="inferred from homology"/>
<keyword evidence="2 3" id="KW-0808">Transferase</keyword>
<accession>A0ABZ0W0H6</accession>
<feature type="domain" description="Ketosynthase family 3 (KS3)" evidence="4">
    <location>
        <begin position="1"/>
        <end position="395"/>
    </location>
</feature>
<dbReference type="Pfam" id="PF02801">
    <property type="entry name" value="Ketoacyl-synt_C"/>
    <property type="match status" value="1"/>
</dbReference>
<dbReference type="PROSITE" id="PS52004">
    <property type="entry name" value="KS3_2"/>
    <property type="match status" value="1"/>
</dbReference>
<dbReference type="InterPro" id="IPR014030">
    <property type="entry name" value="Ketoacyl_synth_N"/>
</dbReference>
<dbReference type="RefSeq" id="WP_114790367.1">
    <property type="nucleotide sequence ID" value="NZ_CP139960.1"/>
</dbReference>
<evidence type="ECO:0000313" key="5">
    <source>
        <dbReference type="EMBL" id="WQD36758.1"/>
    </source>
</evidence>
<dbReference type="InterPro" id="IPR018201">
    <property type="entry name" value="Ketoacyl_synth_AS"/>
</dbReference>
<dbReference type="InterPro" id="IPR000794">
    <property type="entry name" value="Beta-ketoacyl_synthase"/>
</dbReference>
<dbReference type="Pfam" id="PF00109">
    <property type="entry name" value="ketoacyl-synt"/>
    <property type="match status" value="1"/>
</dbReference>
<dbReference type="CDD" id="cd00834">
    <property type="entry name" value="KAS_I_II"/>
    <property type="match status" value="1"/>
</dbReference>
<comment type="similarity">
    <text evidence="1 3">Belongs to the thiolase-like superfamily. Beta-ketoacyl-ACP synthases family.</text>
</comment>
<dbReference type="Proteomes" id="UP001325680">
    <property type="component" value="Chromosome"/>
</dbReference>
<dbReference type="SMART" id="SM00825">
    <property type="entry name" value="PKS_KS"/>
    <property type="match status" value="1"/>
</dbReference>
<dbReference type="InterPro" id="IPR020841">
    <property type="entry name" value="PKS_Beta-ketoAc_synthase_dom"/>
</dbReference>
<name>A0ABZ0W0H6_9BACT</name>
<evidence type="ECO:0000256" key="2">
    <source>
        <dbReference type="ARBA" id="ARBA00022679"/>
    </source>
</evidence>
<dbReference type="PROSITE" id="PS00606">
    <property type="entry name" value="KS3_1"/>
    <property type="match status" value="1"/>
</dbReference>
<dbReference type="EMBL" id="CP139960">
    <property type="protein sequence ID" value="WQD36758.1"/>
    <property type="molecule type" value="Genomic_DNA"/>
</dbReference>
<evidence type="ECO:0000256" key="1">
    <source>
        <dbReference type="ARBA" id="ARBA00008467"/>
    </source>
</evidence>